<evidence type="ECO:0000313" key="1">
    <source>
        <dbReference type="EMBL" id="MXP21696.1"/>
    </source>
</evidence>
<dbReference type="EMBL" id="WMBR01000002">
    <property type="protein sequence ID" value="MXP21696.1"/>
    <property type="molecule type" value="Genomic_DNA"/>
</dbReference>
<dbReference type="Proteomes" id="UP000475545">
    <property type="component" value="Unassembled WGS sequence"/>
</dbReference>
<name>A0A6L7GP99_9ACTN</name>
<evidence type="ECO:0000313" key="2">
    <source>
        <dbReference type="Proteomes" id="UP000475545"/>
    </source>
</evidence>
<sequence>MILCAAVVEPVQPVSGAPSAWAAACGVPLSATEVSEIVSLSDLDTLPSSPTLPRLEATASRLNRITEILVQHRDWRATFALGLDALEQEAVLPLQRTESAFDDPDYAHRLSIAVMSQFLVNLHGEFASGHVEPRWARHFALAHDCSLSLGRVAMTGYNAHFTVDMPRAVAAIGSRPDNARDYFTVLDTIGRNTHVIVDRTKAVFGNALGPVLDVLSFNGFTTAGFGGFNAINFANGLALQNPSLRGATEAAIGAQWKSVDVAVQVL</sequence>
<proteinExistence type="predicted"/>
<reference evidence="1 2" key="1">
    <citation type="submission" date="2019-11" db="EMBL/GenBank/DDBJ databases">
        <title>Gordonia sp. nov., a novel actinobacterium isolated from mangrove soil in Hainan.</title>
        <authorList>
            <person name="Huang X."/>
            <person name="Xie Y."/>
            <person name="Chu X."/>
            <person name="Xiao K."/>
        </authorList>
    </citation>
    <scope>NUCLEOTIDE SEQUENCE [LARGE SCALE GENOMIC DNA]</scope>
    <source>
        <strain evidence="1 2">HNM0687</strain>
    </source>
</reference>
<dbReference type="Pfam" id="PF19458">
    <property type="entry name" value="DUF5995"/>
    <property type="match status" value="1"/>
</dbReference>
<gene>
    <name evidence="1" type="ORF">GIY30_10085</name>
</gene>
<organism evidence="1 2">
    <name type="scientific">Gordonia mangrovi</name>
    <dbReference type="NCBI Taxonomy" id="2665643"/>
    <lineage>
        <taxon>Bacteria</taxon>
        <taxon>Bacillati</taxon>
        <taxon>Actinomycetota</taxon>
        <taxon>Actinomycetes</taxon>
        <taxon>Mycobacteriales</taxon>
        <taxon>Gordoniaceae</taxon>
        <taxon>Gordonia</taxon>
    </lineage>
</organism>
<dbReference type="InterPro" id="IPR046037">
    <property type="entry name" value="DUF5995"/>
</dbReference>
<accession>A0A6L7GP99</accession>
<keyword evidence="2" id="KW-1185">Reference proteome</keyword>
<dbReference type="AlphaFoldDB" id="A0A6L7GP99"/>
<protein>
    <submittedName>
        <fullName evidence="1">Uncharacterized protein</fullName>
    </submittedName>
</protein>
<comment type="caution">
    <text evidence="1">The sequence shown here is derived from an EMBL/GenBank/DDBJ whole genome shotgun (WGS) entry which is preliminary data.</text>
</comment>